<dbReference type="SUPFAM" id="SSF57625">
    <property type="entry name" value="Invertebrate chitin-binding proteins"/>
    <property type="match status" value="1"/>
</dbReference>
<proteinExistence type="predicted"/>
<dbReference type="PROSITE" id="PS50940">
    <property type="entry name" value="CHIT_BIND_II"/>
    <property type="match status" value="1"/>
</dbReference>
<dbReference type="InterPro" id="IPR052976">
    <property type="entry name" value="Scoloptoxin-like"/>
</dbReference>
<dbReference type="PANTHER" id="PTHR22933:SF31">
    <property type="entry name" value="FI18007P1"/>
    <property type="match status" value="1"/>
</dbReference>
<dbReference type="Proteomes" id="UP001168821">
    <property type="component" value="Unassembled WGS sequence"/>
</dbReference>
<dbReference type="GO" id="GO:0005576">
    <property type="term" value="C:extracellular region"/>
    <property type="evidence" value="ECO:0007669"/>
    <property type="project" value="InterPro"/>
</dbReference>
<comment type="caution">
    <text evidence="3">The sequence shown here is derived from an EMBL/GenBank/DDBJ whole genome shotgun (WGS) entry which is preliminary data.</text>
</comment>
<evidence type="ECO:0000259" key="2">
    <source>
        <dbReference type="PROSITE" id="PS50940"/>
    </source>
</evidence>
<evidence type="ECO:0000313" key="4">
    <source>
        <dbReference type="Proteomes" id="UP001168821"/>
    </source>
</evidence>
<gene>
    <name evidence="3" type="ORF">Zmor_019239</name>
</gene>
<protein>
    <recommendedName>
        <fullName evidence="2">Chitin-binding type-2 domain-containing protein</fullName>
    </recommendedName>
</protein>
<dbReference type="SMART" id="SM00494">
    <property type="entry name" value="ChtBD2"/>
    <property type="match status" value="1"/>
</dbReference>
<dbReference type="EMBL" id="JALNTZ010000006">
    <property type="protein sequence ID" value="KAJ3647355.1"/>
    <property type="molecule type" value="Genomic_DNA"/>
</dbReference>
<dbReference type="GO" id="GO:0008061">
    <property type="term" value="F:chitin binding"/>
    <property type="evidence" value="ECO:0007669"/>
    <property type="project" value="InterPro"/>
</dbReference>
<keyword evidence="4" id="KW-1185">Reference proteome</keyword>
<dbReference type="Gene3D" id="2.170.140.10">
    <property type="entry name" value="Chitin binding domain"/>
    <property type="match status" value="1"/>
</dbReference>
<name>A0AA38I1B0_9CUCU</name>
<dbReference type="InterPro" id="IPR002557">
    <property type="entry name" value="Chitin-bd_dom"/>
</dbReference>
<dbReference type="Pfam" id="PF01607">
    <property type="entry name" value="CBM_14"/>
    <property type="match status" value="1"/>
</dbReference>
<feature type="chain" id="PRO_5041446855" description="Chitin-binding type-2 domain-containing protein" evidence="1">
    <location>
        <begin position="18"/>
        <end position="120"/>
    </location>
</feature>
<feature type="signal peptide" evidence="1">
    <location>
        <begin position="1"/>
        <end position="17"/>
    </location>
</feature>
<accession>A0AA38I1B0</accession>
<evidence type="ECO:0000313" key="3">
    <source>
        <dbReference type="EMBL" id="KAJ3647355.1"/>
    </source>
</evidence>
<dbReference type="AlphaFoldDB" id="A0AA38I1B0"/>
<reference evidence="3" key="1">
    <citation type="journal article" date="2023" name="G3 (Bethesda)">
        <title>Whole genome assemblies of Zophobas morio and Tenebrio molitor.</title>
        <authorList>
            <person name="Kaur S."/>
            <person name="Stinson S.A."/>
            <person name="diCenzo G.C."/>
        </authorList>
    </citation>
    <scope>NUCLEOTIDE SEQUENCE</scope>
    <source>
        <strain evidence="3">QUZm001</strain>
    </source>
</reference>
<organism evidence="3 4">
    <name type="scientific">Zophobas morio</name>
    <dbReference type="NCBI Taxonomy" id="2755281"/>
    <lineage>
        <taxon>Eukaryota</taxon>
        <taxon>Metazoa</taxon>
        <taxon>Ecdysozoa</taxon>
        <taxon>Arthropoda</taxon>
        <taxon>Hexapoda</taxon>
        <taxon>Insecta</taxon>
        <taxon>Pterygota</taxon>
        <taxon>Neoptera</taxon>
        <taxon>Endopterygota</taxon>
        <taxon>Coleoptera</taxon>
        <taxon>Polyphaga</taxon>
        <taxon>Cucujiformia</taxon>
        <taxon>Tenebrionidae</taxon>
        <taxon>Zophobas</taxon>
    </lineage>
</organism>
<sequence>MLRILSISVLCFVASECLYHKIRKRWVDIENATFTFDCADRAIGFYADVEYDCQIFHMCDPEGRRIPHLCANDTSFNQEYRICDWANNFDCLEAPKWYFLNELTYATDPPKDADDDYTSN</sequence>
<dbReference type="PANTHER" id="PTHR22933">
    <property type="entry name" value="FI18007P1-RELATED"/>
    <property type="match status" value="1"/>
</dbReference>
<evidence type="ECO:0000256" key="1">
    <source>
        <dbReference type="SAM" id="SignalP"/>
    </source>
</evidence>
<keyword evidence="1" id="KW-0732">Signal</keyword>
<dbReference type="InterPro" id="IPR036508">
    <property type="entry name" value="Chitin-bd_dom_sf"/>
</dbReference>
<feature type="domain" description="Chitin-binding type-2" evidence="2">
    <location>
        <begin position="35"/>
        <end position="93"/>
    </location>
</feature>